<evidence type="ECO:0000313" key="9">
    <source>
        <dbReference type="Proteomes" id="UP000039046"/>
    </source>
</evidence>
<proteinExistence type="inferred from homology"/>
<keyword evidence="3" id="KW-0862">Zinc</keyword>
<evidence type="ECO:0000259" key="7">
    <source>
        <dbReference type="PROSITE" id="PS50089"/>
    </source>
</evidence>
<dbReference type="AlphaFoldDB" id="A0A0A1T5I8"/>
<accession>A0A0A1T5I8</accession>
<dbReference type="Proteomes" id="UP000039046">
    <property type="component" value="Unassembled WGS sequence"/>
</dbReference>
<dbReference type="InterPro" id="IPR016818">
    <property type="entry name" value="NOSIP"/>
</dbReference>
<evidence type="ECO:0000256" key="6">
    <source>
        <dbReference type="SAM" id="MobiDB-lite"/>
    </source>
</evidence>
<feature type="compositionally biased region" description="Basic and acidic residues" evidence="6">
    <location>
        <begin position="129"/>
        <end position="144"/>
    </location>
</feature>
<dbReference type="Pfam" id="PF13445">
    <property type="entry name" value="zf-RING_UBOX"/>
    <property type="match status" value="1"/>
</dbReference>
<dbReference type="PROSITE" id="PS50089">
    <property type="entry name" value="ZF_RING_2"/>
    <property type="match status" value="1"/>
</dbReference>
<comment type="similarity">
    <text evidence="4">Belongs to the NOSIP family.</text>
</comment>
<keyword evidence="1" id="KW-0479">Metal-binding</keyword>
<evidence type="ECO:0000256" key="2">
    <source>
        <dbReference type="ARBA" id="ARBA00022771"/>
    </source>
</evidence>
<keyword evidence="2 5" id="KW-0863">Zinc-finger</keyword>
<dbReference type="GO" id="GO:0008270">
    <property type="term" value="F:zinc ion binding"/>
    <property type="evidence" value="ECO:0007669"/>
    <property type="project" value="UniProtKB-KW"/>
</dbReference>
<dbReference type="HOGENOM" id="CLU_053742_1_0_1"/>
<protein>
    <recommendedName>
        <fullName evidence="7">RING-type domain-containing protein</fullName>
    </recommendedName>
</protein>
<dbReference type="InterPro" id="IPR013083">
    <property type="entry name" value="Znf_RING/FYVE/PHD"/>
</dbReference>
<dbReference type="PIRSF" id="PIRSF023577">
    <property type="entry name" value="ENOS_interacting"/>
    <property type="match status" value="1"/>
</dbReference>
<dbReference type="PANTHER" id="PTHR13063">
    <property type="entry name" value="ENOS INTERACTING PROTEIN"/>
    <property type="match status" value="1"/>
</dbReference>
<dbReference type="STRING" id="1531966.A0A0A1T5I8"/>
<gene>
    <name evidence="8" type="ORF">VHEMI01486</name>
</gene>
<organism evidence="8 9">
    <name type="scientific">[Torrubiella] hemipterigena</name>
    <dbReference type="NCBI Taxonomy" id="1531966"/>
    <lineage>
        <taxon>Eukaryota</taxon>
        <taxon>Fungi</taxon>
        <taxon>Dikarya</taxon>
        <taxon>Ascomycota</taxon>
        <taxon>Pezizomycotina</taxon>
        <taxon>Sordariomycetes</taxon>
        <taxon>Hypocreomycetidae</taxon>
        <taxon>Hypocreales</taxon>
        <taxon>Clavicipitaceae</taxon>
        <taxon>Clavicipitaceae incertae sedis</taxon>
        <taxon>'Torrubiella' clade</taxon>
    </lineage>
</organism>
<evidence type="ECO:0000256" key="4">
    <source>
        <dbReference type="PIRNR" id="PIRNR023577"/>
    </source>
</evidence>
<dbReference type="InterPro" id="IPR001841">
    <property type="entry name" value="Znf_RING"/>
</dbReference>
<name>A0A0A1T5I8_9HYPO</name>
<feature type="region of interest" description="Disordered" evidence="6">
    <location>
        <begin position="86"/>
        <end position="144"/>
    </location>
</feature>
<dbReference type="GO" id="GO:0005634">
    <property type="term" value="C:nucleus"/>
    <property type="evidence" value="ECO:0007669"/>
    <property type="project" value="UniProtKB-SubCell"/>
</dbReference>
<dbReference type="InterPro" id="IPR017907">
    <property type="entry name" value="Znf_RING_CS"/>
</dbReference>
<feature type="domain" description="RING-type" evidence="7">
    <location>
        <begin position="216"/>
        <end position="269"/>
    </location>
</feature>
<dbReference type="EMBL" id="CDHN01000001">
    <property type="protein sequence ID" value="CEJ81355.1"/>
    <property type="molecule type" value="Genomic_DNA"/>
</dbReference>
<dbReference type="OrthoDB" id="116827at2759"/>
<dbReference type="PANTHER" id="PTHR13063:SF10">
    <property type="entry name" value="NITRIC OXIDE SYNTHASE-INTERACTING PROTEIN"/>
    <property type="match status" value="1"/>
</dbReference>
<sequence length="316" mass="34637">MPQTKRNSTRAVFTSHERALAKSNWTDTSARLSRDSFLPFGSCGLCLEIARDPVACQRGDLFCRECALTNLMAQKKELKRIEKAKKNAAAEDEQRKEEEEAKQKEKDVKSFELTQAGLSKIEGPKKRKFDTGRESEAKLRKTDDGDAREILPSFWTPSLTPDANPSVHLAKINKTKTAAVCPASTSDTHVFSMAKMIPVNFSEERSTTSADPVRSCPSCRKTLSNSLAAIAASKCGHVLCRKCVDQFLIKPTKDNPGPDDMPIMCFVCDIPVALVPFGAGKTKELPVGLVIIKSEGTGFSAKGANTVERLSTMFQC</sequence>
<evidence type="ECO:0000256" key="3">
    <source>
        <dbReference type="ARBA" id="ARBA00022833"/>
    </source>
</evidence>
<dbReference type="InterPro" id="IPR027370">
    <property type="entry name" value="Znf-RING_euk"/>
</dbReference>
<reference evidence="8 9" key="1">
    <citation type="journal article" date="2015" name="Genome Announc.">
        <title>Draft Genome Sequence and Gene Annotation of the Entomopathogenic Fungus Verticillium hemipterigenum.</title>
        <authorList>
            <person name="Horn F."/>
            <person name="Habel A."/>
            <person name="Scharf D.H."/>
            <person name="Dworschak J."/>
            <person name="Brakhage A.A."/>
            <person name="Guthke R."/>
            <person name="Hertweck C."/>
            <person name="Linde J."/>
        </authorList>
    </citation>
    <scope>NUCLEOTIDE SEQUENCE [LARGE SCALE GENOMIC DNA]</scope>
</reference>
<keyword evidence="9" id="KW-1185">Reference proteome</keyword>
<keyword evidence="4" id="KW-0539">Nucleus</keyword>
<dbReference type="SUPFAM" id="SSF57850">
    <property type="entry name" value="RING/U-box"/>
    <property type="match status" value="2"/>
</dbReference>
<evidence type="ECO:0000256" key="5">
    <source>
        <dbReference type="PROSITE-ProRule" id="PRU00175"/>
    </source>
</evidence>
<dbReference type="Gene3D" id="3.30.40.10">
    <property type="entry name" value="Zinc/RING finger domain, C3HC4 (zinc finger)"/>
    <property type="match status" value="2"/>
</dbReference>
<comment type="subcellular location">
    <subcellularLocation>
        <location evidence="4">Nucleus</location>
    </subcellularLocation>
</comment>
<feature type="compositionally biased region" description="Basic and acidic residues" evidence="6">
    <location>
        <begin position="86"/>
        <end position="110"/>
    </location>
</feature>
<dbReference type="PROSITE" id="PS00518">
    <property type="entry name" value="ZF_RING_1"/>
    <property type="match status" value="1"/>
</dbReference>
<evidence type="ECO:0000256" key="1">
    <source>
        <dbReference type="ARBA" id="ARBA00022723"/>
    </source>
</evidence>
<dbReference type="GO" id="GO:0061630">
    <property type="term" value="F:ubiquitin protein ligase activity"/>
    <property type="evidence" value="ECO:0007669"/>
    <property type="project" value="InterPro"/>
</dbReference>
<evidence type="ECO:0000313" key="8">
    <source>
        <dbReference type="EMBL" id="CEJ81355.1"/>
    </source>
</evidence>